<evidence type="ECO:0000256" key="2">
    <source>
        <dbReference type="ARBA" id="ARBA00023015"/>
    </source>
</evidence>
<dbReference type="PROSITE" id="PS00463">
    <property type="entry name" value="ZN2_CY6_FUNGAL_1"/>
    <property type="match status" value="1"/>
</dbReference>
<accession>A0AB74BZ19</accession>
<keyword evidence="7" id="KW-0472">Membrane</keyword>
<dbReference type="EMBL" id="QQZZ01000130">
    <property type="protein sequence ID" value="RMZ39530.1"/>
    <property type="molecule type" value="Genomic_DNA"/>
</dbReference>
<dbReference type="Pfam" id="PF04082">
    <property type="entry name" value="Fungal_trans"/>
    <property type="match status" value="1"/>
</dbReference>
<keyword evidence="7" id="KW-1133">Transmembrane helix</keyword>
<feature type="transmembrane region" description="Helical" evidence="7">
    <location>
        <begin position="525"/>
        <end position="549"/>
    </location>
</feature>
<keyword evidence="5" id="KW-0539">Nucleus</keyword>
<feature type="domain" description="Zn(2)-C6 fungal-type" evidence="8">
    <location>
        <begin position="14"/>
        <end position="43"/>
    </location>
</feature>
<sequence>MPEYATIEGEILRACDLCHSRKIRCDRRAPCANCVDAGMECRRLRRGRSSKKTALQSVLNPQESLLNFDSQSRHVESFGSRTDDVVENNNYDVQDVPEMHHAESNDDHDSTEKSPAATTRPVLSADGSKYHAIQARNIIQLELDDCRCISRERQSILRSALQMVSRVAESDPLCSATSVEEEPWPIDPDIAVPESPPRELLFMLLQGPPESVSVRWPDHLSNKAYERMAVSLLQGSHGTDEQMFHRYCVCVYVKGIFHLYQLSRTTNDPFVKHQLLQSRSAYICATVQSIERLSILNVPNLPTVQALISAALLMQHLGRLNQCWVLTSYAARQIVSLNYHSNLRVPANSDLERDVNSVVYWCYYLDRTLSSLLGRPSSLPDLDIAPTDLIVLDPSSPYDSLLRVLLDLAQVQGKLHSIPCTDSIVSNSSVLETCQLLESRMQSVLLRLESDRSLLPKIVQYDWVAADFCFYAIFVEVYRTLLKCSFSPHIHRECLVCARKSLKAFHFLQQHPEQMPGFQDPYPSFLVWTLFLYPLSAFFVVFCNIVGTLDHGDYELMRDIIERLSHFKNDPHLRKLLNLLQSLERLCEPLFLGNAAGVPATENVTLSGDESVPFARRDDHPVGPVTMEGFADPLRDSLHGVDSRVPDTELDISADWLMWQLFNSQVPATWIHNEYSPFDVNRFP</sequence>
<dbReference type="PANTHER" id="PTHR46910:SF1">
    <property type="entry name" value="MISCELLANEOUS ZN(II)2CYS6 TRANSCRIPTION FACTOR (EUROFUNG)-RELATED"/>
    <property type="match status" value="1"/>
</dbReference>
<evidence type="ECO:0000256" key="1">
    <source>
        <dbReference type="ARBA" id="ARBA00022723"/>
    </source>
</evidence>
<dbReference type="InterPro" id="IPR007219">
    <property type="entry name" value="XnlR_reg_dom"/>
</dbReference>
<evidence type="ECO:0000256" key="4">
    <source>
        <dbReference type="ARBA" id="ARBA00023163"/>
    </source>
</evidence>
<evidence type="ECO:0000313" key="10">
    <source>
        <dbReference type="Proteomes" id="UP000275480"/>
    </source>
</evidence>
<feature type="compositionally biased region" description="Basic and acidic residues" evidence="6">
    <location>
        <begin position="101"/>
        <end position="112"/>
    </location>
</feature>
<comment type="caution">
    <text evidence="9">The sequence shown here is derived from an EMBL/GenBank/DDBJ whole genome shotgun (WGS) entry which is preliminary data.</text>
</comment>
<dbReference type="Gene3D" id="4.10.240.10">
    <property type="entry name" value="Zn(2)-C6 fungal-type DNA-binding domain"/>
    <property type="match status" value="1"/>
</dbReference>
<dbReference type="GO" id="GO:0006351">
    <property type="term" value="P:DNA-templated transcription"/>
    <property type="evidence" value="ECO:0007669"/>
    <property type="project" value="InterPro"/>
</dbReference>
<dbReference type="Pfam" id="PF00172">
    <property type="entry name" value="Zn_clus"/>
    <property type="match status" value="1"/>
</dbReference>
<keyword evidence="1" id="KW-0479">Metal-binding</keyword>
<dbReference type="PANTHER" id="PTHR46910">
    <property type="entry name" value="TRANSCRIPTION FACTOR PDR1"/>
    <property type="match status" value="1"/>
</dbReference>
<dbReference type="InterPro" id="IPR036864">
    <property type="entry name" value="Zn2-C6_fun-type_DNA-bd_sf"/>
</dbReference>
<dbReference type="SMART" id="SM00066">
    <property type="entry name" value="GAL4"/>
    <property type="match status" value="1"/>
</dbReference>
<dbReference type="InterPro" id="IPR001138">
    <property type="entry name" value="Zn2Cys6_DnaBD"/>
</dbReference>
<keyword evidence="4" id="KW-0804">Transcription</keyword>
<keyword evidence="7" id="KW-0812">Transmembrane</keyword>
<protein>
    <recommendedName>
        <fullName evidence="8">Zn(2)-C6 fungal-type domain-containing protein</fullName>
    </recommendedName>
</protein>
<dbReference type="GO" id="GO:0000981">
    <property type="term" value="F:DNA-binding transcription factor activity, RNA polymerase II-specific"/>
    <property type="evidence" value="ECO:0007669"/>
    <property type="project" value="InterPro"/>
</dbReference>
<dbReference type="GO" id="GO:0009893">
    <property type="term" value="P:positive regulation of metabolic process"/>
    <property type="evidence" value="ECO:0007669"/>
    <property type="project" value="UniProtKB-ARBA"/>
</dbReference>
<reference evidence="9 10" key="1">
    <citation type="submission" date="2018-07" db="EMBL/GenBank/DDBJ databases">
        <title>Identification of spontaneous genetic mutation associated with occurrence of a yellow conidial color mutant of Aspergillus flavus.</title>
        <authorList>
            <person name="Chang P.-K."/>
            <person name="Mack B.M."/>
            <person name="Scharfenstein L."/>
            <person name="Gilbert M.K."/>
        </authorList>
    </citation>
    <scope>NUCLEOTIDE SEQUENCE [LARGE SCALE GENOMIC DNA]</scope>
    <source>
        <strain evidence="9 10">CA14</strain>
    </source>
</reference>
<evidence type="ECO:0000256" key="7">
    <source>
        <dbReference type="SAM" id="Phobius"/>
    </source>
</evidence>
<keyword evidence="3" id="KW-0238">DNA-binding</keyword>
<evidence type="ECO:0000313" key="9">
    <source>
        <dbReference type="EMBL" id="RMZ39530.1"/>
    </source>
</evidence>
<name>A0AB74BZ19_ASPFL</name>
<evidence type="ECO:0000256" key="5">
    <source>
        <dbReference type="ARBA" id="ARBA00023242"/>
    </source>
</evidence>
<dbReference type="AlphaFoldDB" id="A0AB74BZ19"/>
<keyword evidence="2" id="KW-0805">Transcription regulation</keyword>
<dbReference type="GO" id="GO:0003677">
    <property type="term" value="F:DNA binding"/>
    <property type="evidence" value="ECO:0007669"/>
    <property type="project" value="UniProtKB-KW"/>
</dbReference>
<feature type="region of interest" description="Disordered" evidence="6">
    <location>
        <begin position="101"/>
        <end position="123"/>
    </location>
</feature>
<evidence type="ECO:0000256" key="6">
    <source>
        <dbReference type="SAM" id="MobiDB-lite"/>
    </source>
</evidence>
<dbReference type="Proteomes" id="UP000275480">
    <property type="component" value="Unassembled WGS sequence"/>
</dbReference>
<dbReference type="PROSITE" id="PS50048">
    <property type="entry name" value="ZN2_CY6_FUNGAL_2"/>
    <property type="match status" value="1"/>
</dbReference>
<dbReference type="CDD" id="cd00067">
    <property type="entry name" value="GAL4"/>
    <property type="match status" value="1"/>
</dbReference>
<evidence type="ECO:0000259" key="8">
    <source>
        <dbReference type="PROSITE" id="PS50048"/>
    </source>
</evidence>
<gene>
    <name evidence="9" type="ORF">CA14_010148</name>
</gene>
<dbReference type="SMART" id="SM00906">
    <property type="entry name" value="Fungal_trans"/>
    <property type="match status" value="1"/>
</dbReference>
<organism evidence="9 10">
    <name type="scientific">Aspergillus flavus</name>
    <dbReference type="NCBI Taxonomy" id="5059"/>
    <lineage>
        <taxon>Eukaryota</taxon>
        <taxon>Fungi</taxon>
        <taxon>Dikarya</taxon>
        <taxon>Ascomycota</taxon>
        <taxon>Pezizomycotina</taxon>
        <taxon>Eurotiomycetes</taxon>
        <taxon>Eurotiomycetidae</taxon>
        <taxon>Eurotiales</taxon>
        <taxon>Aspergillaceae</taxon>
        <taxon>Aspergillus</taxon>
        <taxon>Aspergillus subgen. Circumdati</taxon>
    </lineage>
</organism>
<dbReference type="GO" id="GO:0008270">
    <property type="term" value="F:zinc ion binding"/>
    <property type="evidence" value="ECO:0007669"/>
    <property type="project" value="InterPro"/>
</dbReference>
<proteinExistence type="predicted"/>
<dbReference type="InterPro" id="IPR050987">
    <property type="entry name" value="AtrR-like"/>
</dbReference>
<dbReference type="CDD" id="cd12148">
    <property type="entry name" value="fungal_TF_MHR"/>
    <property type="match status" value="1"/>
</dbReference>
<dbReference type="SUPFAM" id="SSF57701">
    <property type="entry name" value="Zn2/Cys6 DNA-binding domain"/>
    <property type="match status" value="1"/>
</dbReference>
<evidence type="ECO:0000256" key="3">
    <source>
        <dbReference type="ARBA" id="ARBA00023125"/>
    </source>
</evidence>